<protein>
    <submittedName>
        <fullName evidence="1">Uncharacterized protein</fullName>
    </submittedName>
</protein>
<dbReference type="EMBL" id="VSSQ01115494">
    <property type="protein sequence ID" value="MPN50905.1"/>
    <property type="molecule type" value="Genomic_DNA"/>
</dbReference>
<organism evidence="1">
    <name type="scientific">bioreactor metagenome</name>
    <dbReference type="NCBI Taxonomy" id="1076179"/>
    <lineage>
        <taxon>unclassified sequences</taxon>
        <taxon>metagenomes</taxon>
        <taxon>ecological metagenomes</taxon>
    </lineage>
</organism>
<reference evidence="1" key="1">
    <citation type="submission" date="2019-08" db="EMBL/GenBank/DDBJ databases">
        <authorList>
            <person name="Kucharzyk K."/>
            <person name="Murdoch R.W."/>
            <person name="Higgins S."/>
            <person name="Loffler F."/>
        </authorList>
    </citation>
    <scope>NUCLEOTIDE SEQUENCE</scope>
</reference>
<dbReference type="AlphaFoldDB" id="A0A645IHZ8"/>
<evidence type="ECO:0000313" key="1">
    <source>
        <dbReference type="EMBL" id="MPN50905.1"/>
    </source>
</evidence>
<accession>A0A645IHZ8</accession>
<comment type="caution">
    <text evidence="1">The sequence shown here is derived from an EMBL/GenBank/DDBJ whole genome shotgun (WGS) entry which is preliminary data.</text>
</comment>
<gene>
    <name evidence="1" type="ORF">SDC9_198545</name>
</gene>
<name>A0A645IHZ8_9ZZZZ</name>
<proteinExistence type="predicted"/>
<sequence length="78" mass="8793">MHFGGGGQDLDRMVADSFKIADRVQELRDIPACFLSQAFAAQLDEISSQLVLVHIDLVLRFLHADGVLLIIFINQRQR</sequence>